<accession>A0AAU7JLG9</accession>
<name>A0AAU7JLG9_9HYPH</name>
<organism evidence="1">
    <name type="scientific">Alsobacter sp. KACC 23698</name>
    <dbReference type="NCBI Taxonomy" id="3149229"/>
    <lineage>
        <taxon>Bacteria</taxon>
        <taxon>Pseudomonadati</taxon>
        <taxon>Pseudomonadota</taxon>
        <taxon>Alphaproteobacteria</taxon>
        <taxon>Hyphomicrobiales</taxon>
        <taxon>Alsobacteraceae</taxon>
        <taxon>Alsobacter</taxon>
    </lineage>
</organism>
<proteinExistence type="predicted"/>
<sequence length="81" mass="8899">MDVTTEELDGPARLRYCRAGDGLTDGTEWEKARRFASLREALHVVATEDPPAGAEPYVMTNVGRTLKPEQLAVTWDAIQGP</sequence>
<gene>
    <name evidence="1" type="ORF">ABEG18_09910</name>
</gene>
<dbReference type="EMBL" id="CP157484">
    <property type="protein sequence ID" value="XBO41052.1"/>
    <property type="molecule type" value="Genomic_DNA"/>
</dbReference>
<protein>
    <submittedName>
        <fullName evidence="1">Uncharacterized protein</fullName>
    </submittedName>
</protein>
<dbReference type="AlphaFoldDB" id="A0AAU7JLG9"/>
<dbReference type="RefSeq" id="WP_406857904.1">
    <property type="nucleotide sequence ID" value="NZ_CP157484.1"/>
</dbReference>
<evidence type="ECO:0000313" key="1">
    <source>
        <dbReference type="EMBL" id="XBO41052.1"/>
    </source>
</evidence>
<reference evidence="1" key="1">
    <citation type="submission" date="2024-05" db="EMBL/GenBank/DDBJ databases">
        <authorList>
            <person name="Kim S."/>
            <person name="Heo J."/>
            <person name="Choi H."/>
            <person name="Choi Y."/>
            <person name="Kwon S.-W."/>
            <person name="Kim Y."/>
        </authorList>
    </citation>
    <scope>NUCLEOTIDE SEQUENCE</scope>
    <source>
        <strain evidence="1">KACC 23698</strain>
    </source>
</reference>